<proteinExistence type="predicted"/>
<dbReference type="AlphaFoldDB" id="A0A1G1Z305"/>
<dbReference type="CDD" id="cd08547">
    <property type="entry name" value="Type_II_cohesin"/>
    <property type="match status" value="1"/>
</dbReference>
<protein>
    <recommendedName>
        <fullName evidence="5">Cohesin domain-containing protein</fullName>
    </recommendedName>
</protein>
<dbReference type="SUPFAM" id="SSF49384">
    <property type="entry name" value="Carbohydrate-binding domain"/>
    <property type="match status" value="1"/>
</dbReference>
<feature type="transmembrane region" description="Helical" evidence="1">
    <location>
        <begin position="275"/>
        <end position="293"/>
    </location>
</feature>
<comment type="caution">
    <text evidence="3">The sequence shown here is derived from an EMBL/GenBank/DDBJ whole genome shotgun (WGS) entry which is preliminary data.</text>
</comment>
<accession>A0A1G1Z305</accession>
<evidence type="ECO:0000256" key="2">
    <source>
        <dbReference type="SAM" id="SignalP"/>
    </source>
</evidence>
<evidence type="ECO:0000313" key="4">
    <source>
        <dbReference type="Proteomes" id="UP000178259"/>
    </source>
</evidence>
<keyword evidence="2" id="KW-0732">Signal</keyword>
<evidence type="ECO:0000256" key="1">
    <source>
        <dbReference type="SAM" id="Phobius"/>
    </source>
</evidence>
<keyword evidence="1" id="KW-0812">Transmembrane</keyword>
<dbReference type="GO" id="GO:0030246">
    <property type="term" value="F:carbohydrate binding"/>
    <property type="evidence" value="ECO:0007669"/>
    <property type="project" value="InterPro"/>
</dbReference>
<evidence type="ECO:0000313" key="3">
    <source>
        <dbReference type="EMBL" id="OGY59005.1"/>
    </source>
</evidence>
<dbReference type="InterPro" id="IPR008965">
    <property type="entry name" value="CBM2/CBM3_carb-bd_dom_sf"/>
</dbReference>
<name>A0A1G1Z305_9BACT</name>
<reference evidence="3 4" key="1">
    <citation type="journal article" date="2016" name="Nat. Commun.">
        <title>Thousands of microbial genomes shed light on interconnected biogeochemical processes in an aquifer system.</title>
        <authorList>
            <person name="Anantharaman K."/>
            <person name="Brown C.T."/>
            <person name="Hug L.A."/>
            <person name="Sharon I."/>
            <person name="Castelle C.J."/>
            <person name="Probst A.J."/>
            <person name="Thomas B.C."/>
            <person name="Singh A."/>
            <person name="Wilkins M.J."/>
            <person name="Karaoz U."/>
            <person name="Brodie E.L."/>
            <person name="Williams K.H."/>
            <person name="Hubbard S.S."/>
            <person name="Banfield J.F."/>
        </authorList>
    </citation>
    <scope>NUCLEOTIDE SEQUENCE [LARGE SCALE GENOMIC DNA]</scope>
</reference>
<dbReference type="EMBL" id="MHIW01000005">
    <property type="protein sequence ID" value="OGY59005.1"/>
    <property type="molecule type" value="Genomic_DNA"/>
</dbReference>
<organism evidence="3 4">
    <name type="scientific">Candidatus Colwellbacteria bacterium RIFCSPHIGHO2_12_FULL_43_12</name>
    <dbReference type="NCBI Taxonomy" id="1797688"/>
    <lineage>
        <taxon>Bacteria</taxon>
        <taxon>Candidatus Colwelliibacteriota</taxon>
    </lineage>
</organism>
<keyword evidence="1" id="KW-1133">Transmembrane helix</keyword>
<dbReference type="Gene3D" id="2.60.40.680">
    <property type="match status" value="1"/>
</dbReference>
<keyword evidence="1" id="KW-0472">Membrane</keyword>
<feature type="signal peptide" evidence="2">
    <location>
        <begin position="1"/>
        <end position="27"/>
    </location>
</feature>
<evidence type="ECO:0008006" key="5">
    <source>
        <dbReference type="Google" id="ProtNLM"/>
    </source>
</evidence>
<sequence length="298" mass="33740">MNSKLKIKRYLIATFMIFALLPSATLAAEINIDTKNPELKTGEQFTTAIFLSTDEGINALEGQIVFPPDLLELKEVQDGDSIINFWLEKPRIDSPGKIIFSGITPGGFQGNSGLLFSMTFQTKQSGNGTITSQNVKALKNDGVGTPIEITLPNFQFSISKEVAVVIPAQKEDYEPPEMFLPEVTHDKNIFDDKWFLVFATQDKDSGIDHYEVKESRQRLFSVFDKWVSAESPHIISDQELRSYVFIKAIDKAGNARVFKVNPKSPLMWYENYENWTIIIVGAFAVLFVTKKLWRKKRT</sequence>
<feature type="chain" id="PRO_5009581698" description="Cohesin domain-containing protein" evidence="2">
    <location>
        <begin position="28"/>
        <end position="298"/>
    </location>
</feature>
<gene>
    <name evidence="3" type="ORF">A3E61_02030</name>
</gene>
<dbReference type="Proteomes" id="UP000178259">
    <property type="component" value="Unassembled WGS sequence"/>
</dbReference>